<keyword evidence="1" id="KW-0677">Repeat</keyword>
<evidence type="ECO:0000256" key="1">
    <source>
        <dbReference type="ARBA" id="ARBA00022737"/>
    </source>
</evidence>
<dbReference type="InterPro" id="IPR056823">
    <property type="entry name" value="TEN-like_YD-shell"/>
</dbReference>
<dbReference type="PANTHER" id="PTHR32305:SF15">
    <property type="entry name" value="PROTEIN RHSA-RELATED"/>
    <property type="match status" value="1"/>
</dbReference>
<dbReference type="Proteomes" id="UP001574169">
    <property type="component" value="Unassembled WGS sequence"/>
</dbReference>
<proteinExistence type="predicted"/>
<dbReference type="Gene3D" id="2.180.10.10">
    <property type="entry name" value="RHS repeat-associated core"/>
    <property type="match status" value="1"/>
</dbReference>
<dbReference type="EMBL" id="JBCFQL010000016">
    <property type="protein sequence ID" value="MFA9192503.1"/>
    <property type="molecule type" value="Genomic_DNA"/>
</dbReference>
<dbReference type="RefSeq" id="WP_373407393.1">
    <property type="nucleotide sequence ID" value="NZ_JBCFQL010000016.1"/>
</dbReference>
<sequence>MLKSDGTTQNYLYLQRDYQGSIVAISDASGQVLEKRLFDAWGNVLAQDGAGNTLSGLTILDRGYTGHEHLQSVGLIHMNGRLYDAKLHRFLQPDNHVQEPDNTQSFNRYAYCVNNPFKYTDKDGEFFIAAIIVGAVIGGYIGGSKANKNWNPTKWDWSSGKTWAGIGTGALIGAIGGEVVGAGLAGGQAFGLFTVTLKTGIAIPSVGVFGISKAGDYFGTEFTNPYGQTFNQNIGTVPVVKPKSDSNGGGKGKGGNFLDNLVQNTYGPVSNNVHNFYGVPVKIIPEFFGGGSYFAGSINVPRSIWEGYKNEGLNSWSGRFLMHEYGHFLQEKYNPIWYNVYAAPSSFFNAIFNNQTEHAKHWAEIQASTYAYYYFGFPKGFDKENEVNSNYLSLTIRNSIFRQYLKN</sequence>
<keyword evidence="2" id="KW-0812">Transmembrane</keyword>
<keyword evidence="5" id="KW-1185">Reference proteome</keyword>
<evidence type="ECO:0000259" key="3">
    <source>
        <dbReference type="Pfam" id="PF25023"/>
    </source>
</evidence>
<evidence type="ECO:0000256" key="2">
    <source>
        <dbReference type="SAM" id="Phobius"/>
    </source>
</evidence>
<feature type="domain" description="Teneurin-like YD-shell" evidence="3">
    <location>
        <begin position="9"/>
        <end position="116"/>
    </location>
</feature>
<feature type="transmembrane region" description="Helical" evidence="2">
    <location>
        <begin position="126"/>
        <end position="143"/>
    </location>
</feature>
<evidence type="ECO:0000313" key="5">
    <source>
        <dbReference type="Proteomes" id="UP001574169"/>
    </source>
</evidence>
<dbReference type="Pfam" id="PF25023">
    <property type="entry name" value="TEN_YD-shell"/>
    <property type="match status" value="1"/>
</dbReference>
<dbReference type="InterPro" id="IPR022385">
    <property type="entry name" value="Rhs_assc_core"/>
</dbReference>
<dbReference type="NCBIfam" id="TIGR03696">
    <property type="entry name" value="Rhs_assc_core"/>
    <property type="match status" value="1"/>
</dbReference>
<dbReference type="InterPro" id="IPR050708">
    <property type="entry name" value="T6SS_VgrG/RHS"/>
</dbReference>
<feature type="transmembrane region" description="Helical" evidence="2">
    <location>
        <begin position="163"/>
        <end position="185"/>
    </location>
</feature>
<protein>
    <submittedName>
        <fullName evidence="4">RHS repeat-associated core domain-containing protein</fullName>
    </submittedName>
</protein>
<comment type="caution">
    <text evidence="4">The sequence shown here is derived from an EMBL/GenBank/DDBJ whole genome shotgun (WGS) entry which is preliminary data.</text>
</comment>
<organism evidence="4 5">
    <name type="scientific">Flavobacterium zubiriense</name>
    <dbReference type="NCBI Taxonomy" id="3138075"/>
    <lineage>
        <taxon>Bacteria</taxon>
        <taxon>Pseudomonadati</taxon>
        <taxon>Bacteroidota</taxon>
        <taxon>Flavobacteriia</taxon>
        <taxon>Flavobacteriales</taxon>
        <taxon>Flavobacteriaceae</taxon>
        <taxon>Flavobacterium</taxon>
    </lineage>
</organism>
<dbReference type="PANTHER" id="PTHR32305">
    <property type="match status" value="1"/>
</dbReference>
<accession>A0ABV4TES1</accession>
<keyword evidence="2" id="KW-1133">Transmembrane helix</keyword>
<keyword evidence="2" id="KW-0472">Membrane</keyword>
<evidence type="ECO:0000313" key="4">
    <source>
        <dbReference type="EMBL" id="MFA9192503.1"/>
    </source>
</evidence>
<reference evidence="4 5" key="1">
    <citation type="submission" date="2024-04" db="EMBL/GenBank/DDBJ databases">
        <title>New Clade of Flavobacterium.</title>
        <authorList>
            <person name="Matos L."/>
            <person name="Proenca D.N."/>
            <person name="Fransisco R.M."/>
            <person name="Chung A.P."/>
            <person name="Maccario L."/>
            <person name="Sorensen S.J."/>
            <person name="Morais P.V."/>
        </authorList>
    </citation>
    <scope>NUCLEOTIDE SEQUENCE [LARGE SCALE GENOMIC DNA]</scope>
    <source>
        <strain evidence="4 5">FZUC8N2.13</strain>
    </source>
</reference>
<gene>
    <name evidence="4" type="ORF">AAGV28_14085</name>
</gene>
<name>A0ABV4TES1_9FLAO</name>